<gene>
    <name evidence="6" type="ORF">R0137_11330</name>
</gene>
<evidence type="ECO:0000256" key="3">
    <source>
        <dbReference type="ARBA" id="ARBA00022801"/>
    </source>
</evidence>
<comment type="caution">
    <text evidence="5">Lacks conserved residue(s) required for the propagation of feature annotation.</text>
</comment>
<feature type="active site" description="Proton acceptor" evidence="5">
    <location>
        <position position="74"/>
    </location>
</feature>
<keyword evidence="7" id="KW-1185">Reference proteome</keyword>
<keyword evidence="4 5" id="KW-0546">Nucleotide metabolism</keyword>
<organism evidence="6 7">
    <name type="scientific">Congregibacter brevis</name>
    <dbReference type="NCBI Taxonomy" id="3081201"/>
    <lineage>
        <taxon>Bacteria</taxon>
        <taxon>Pseudomonadati</taxon>
        <taxon>Pseudomonadota</taxon>
        <taxon>Gammaproteobacteria</taxon>
        <taxon>Cellvibrionales</taxon>
        <taxon>Halieaceae</taxon>
        <taxon>Congregibacter</taxon>
    </lineage>
</organism>
<sequence>MELSQSTTLILASTSKYRRALLERLAIPFSCADPKTAETAYENEAPEALARRLGDEKALAISTMYPNAIVIGSDQVAALSEKLIGKPGSVPAAEAQLRLCSGQAVHFFTAVSFARNGHVVAQRCVPTTVRFRELSAAEIADYVQREQPLDCAGSFRWEGLGICLFTSLESDDPTALEGLPLIATCDELRKLGINPLKTTI</sequence>
<dbReference type="CDD" id="cd00555">
    <property type="entry name" value="Maf"/>
    <property type="match status" value="1"/>
</dbReference>
<dbReference type="HAMAP" id="MF_00528">
    <property type="entry name" value="Maf"/>
    <property type="match status" value="1"/>
</dbReference>
<dbReference type="InterPro" id="IPR029001">
    <property type="entry name" value="ITPase-like_fam"/>
</dbReference>
<reference evidence="6 7" key="1">
    <citation type="submission" date="2023-10" db="EMBL/GenBank/DDBJ databases">
        <title>Two novel species belonging to the OM43/NOR5 clade.</title>
        <authorList>
            <person name="Park M."/>
        </authorList>
    </citation>
    <scope>NUCLEOTIDE SEQUENCE [LARGE SCALE GENOMIC DNA]</scope>
    <source>
        <strain evidence="6 7">IMCC45268</strain>
    </source>
</reference>
<keyword evidence="2 5" id="KW-0963">Cytoplasm</keyword>
<evidence type="ECO:0000313" key="7">
    <source>
        <dbReference type="Proteomes" id="UP001626549"/>
    </source>
</evidence>
<keyword evidence="3 5" id="KW-0378">Hydrolase</keyword>
<feature type="site" description="Important for substrate specificity" evidence="5">
    <location>
        <position position="75"/>
    </location>
</feature>
<dbReference type="RefSeq" id="WP_407326532.1">
    <property type="nucleotide sequence ID" value="NZ_CP136865.1"/>
</dbReference>
<dbReference type="InterPro" id="IPR003697">
    <property type="entry name" value="Maf-like"/>
</dbReference>
<evidence type="ECO:0000256" key="1">
    <source>
        <dbReference type="ARBA" id="ARBA00004496"/>
    </source>
</evidence>
<comment type="similarity">
    <text evidence="5">Belongs to the Maf family. YceF subfamily.</text>
</comment>
<comment type="subcellular location">
    <subcellularLocation>
        <location evidence="1 5">Cytoplasm</location>
    </subcellularLocation>
</comment>
<dbReference type="EC" id="3.6.1.-" evidence="5"/>
<protein>
    <recommendedName>
        <fullName evidence="5">7-methyl-GTP pyrophosphatase</fullName>
        <shortName evidence="5">m(7)GTP pyrophosphatase</shortName>
        <ecNumber evidence="5">3.6.1.-</ecNumber>
    </recommendedName>
</protein>
<dbReference type="Pfam" id="PF02545">
    <property type="entry name" value="Maf"/>
    <property type="match status" value="1"/>
</dbReference>
<dbReference type="GO" id="GO:0016787">
    <property type="term" value="F:hydrolase activity"/>
    <property type="evidence" value="ECO:0007669"/>
    <property type="project" value="UniProtKB-KW"/>
</dbReference>
<dbReference type="PIRSF" id="PIRSF006305">
    <property type="entry name" value="Maf"/>
    <property type="match status" value="1"/>
</dbReference>
<dbReference type="PANTHER" id="PTHR43213:SF10">
    <property type="entry name" value="7-METHYL-GTP PYROPHOSPHATASE"/>
    <property type="match status" value="1"/>
</dbReference>
<dbReference type="PANTHER" id="PTHR43213">
    <property type="entry name" value="BIFUNCTIONAL DTTP/UTP PYROPHOSPHATASE/METHYLTRANSFERASE PROTEIN-RELATED"/>
    <property type="match status" value="1"/>
</dbReference>
<comment type="function">
    <text evidence="5">Nucleoside triphosphate pyrophosphatase that hydrolyzes 7-methyl-GTP (m(7)GTP). May have a dual role in cell division arrest and in preventing the incorporation of modified nucleotides into cellular nucleic acids.</text>
</comment>
<feature type="site" description="Important for substrate specificity" evidence="5">
    <location>
        <position position="158"/>
    </location>
</feature>
<dbReference type="EMBL" id="CP136865">
    <property type="protein sequence ID" value="WOJ95834.1"/>
    <property type="molecule type" value="Genomic_DNA"/>
</dbReference>
<comment type="catalytic activity">
    <reaction evidence="5">
        <text>N(7)-methyl-GTP + H2O = N(7)-methyl-GMP + diphosphate + H(+)</text>
        <dbReference type="Rhea" id="RHEA:58744"/>
        <dbReference type="ChEBI" id="CHEBI:15377"/>
        <dbReference type="ChEBI" id="CHEBI:15378"/>
        <dbReference type="ChEBI" id="CHEBI:33019"/>
        <dbReference type="ChEBI" id="CHEBI:58285"/>
        <dbReference type="ChEBI" id="CHEBI:87133"/>
    </reaction>
</comment>
<feature type="site" description="Important for substrate specificity" evidence="5">
    <location>
        <position position="17"/>
    </location>
</feature>
<name>A0ABZ0IAJ9_9GAMM</name>
<proteinExistence type="inferred from homology"/>
<evidence type="ECO:0000256" key="5">
    <source>
        <dbReference type="HAMAP-Rule" id="MF_00528"/>
    </source>
</evidence>
<dbReference type="NCBIfam" id="TIGR00172">
    <property type="entry name" value="maf"/>
    <property type="match status" value="1"/>
</dbReference>
<comment type="cofactor">
    <cofactor evidence="5">
        <name>a divalent metal cation</name>
        <dbReference type="ChEBI" id="CHEBI:60240"/>
    </cofactor>
</comment>
<evidence type="ECO:0000256" key="4">
    <source>
        <dbReference type="ARBA" id="ARBA00023080"/>
    </source>
</evidence>
<accession>A0ABZ0IAJ9</accession>
<dbReference type="SUPFAM" id="SSF52972">
    <property type="entry name" value="ITPase-like"/>
    <property type="match status" value="1"/>
</dbReference>
<dbReference type="Proteomes" id="UP001626549">
    <property type="component" value="Chromosome"/>
</dbReference>
<dbReference type="Gene3D" id="3.90.950.10">
    <property type="match status" value="1"/>
</dbReference>
<evidence type="ECO:0000313" key="6">
    <source>
        <dbReference type="EMBL" id="WOJ95834.1"/>
    </source>
</evidence>
<evidence type="ECO:0000256" key="2">
    <source>
        <dbReference type="ARBA" id="ARBA00022490"/>
    </source>
</evidence>